<protein>
    <submittedName>
        <fullName evidence="1">Uncharacterized protein</fullName>
    </submittedName>
</protein>
<name>A0A1V4AT06_9BACT</name>
<gene>
    <name evidence="1" type="ORF">AYP45_09450</name>
</gene>
<sequence length="337" mass="39615">MGKFLKIILSATVLSLIGNGLQCYQTYLSRENYKDEVKKYKEQLAPEINCYYKYFYYSPNKESYKFIINNIGSIDCKSIWAQEEIYLIIGEQVYEGEGVPHFNYFVYNGSRTHMWDLEKEKEREIDIVGLQIEAFNILKDNFNPTIISKWKITFLKENSSKRYYYEKYFVFDFYDRIFKDLKDYVGGVSCENKIRDYLSSGKKSCIDIFSLTGDFEVNPPSAFIINPDYSIKPVSLWEKISIDDLNNSLLFSGVEGFEIQPSDDVCKGTICYEWKLENNMWEKVALAAGGATVWSKPIPVMAYLLDKDAEKVRADPHLLKKNFQIRIFYKRRRRIKK</sequence>
<evidence type="ECO:0000313" key="2">
    <source>
        <dbReference type="Proteomes" id="UP000189681"/>
    </source>
</evidence>
<proteinExistence type="predicted"/>
<dbReference type="Proteomes" id="UP000189681">
    <property type="component" value="Unassembled WGS sequence"/>
</dbReference>
<dbReference type="AlphaFoldDB" id="A0A1V4AT06"/>
<reference evidence="1 2" key="1">
    <citation type="journal article" date="2017" name="Water Res.">
        <title>Discovery and metagenomic analysis of an anammox bacterial enrichment related to Candidatus "Brocadia caroliniensis" in a full-scale glycerol-fed nitritation-denitritation separate centrate treatment process.</title>
        <authorList>
            <person name="Park H."/>
            <person name="Brotto A.C."/>
            <person name="van Loosdrecht M.C."/>
            <person name="Chandran K."/>
        </authorList>
    </citation>
    <scope>NUCLEOTIDE SEQUENCE [LARGE SCALE GENOMIC DNA]</scope>
    <source>
        <strain evidence="1">26THWARD</strain>
    </source>
</reference>
<organism evidence="1 2">
    <name type="scientific">Candidatus Brocadia carolinensis</name>
    <dbReference type="NCBI Taxonomy" id="1004156"/>
    <lineage>
        <taxon>Bacteria</taxon>
        <taxon>Pseudomonadati</taxon>
        <taxon>Planctomycetota</taxon>
        <taxon>Candidatus Brocadiia</taxon>
        <taxon>Candidatus Brocadiales</taxon>
        <taxon>Candidatus Brocadiaceae</taxon>
        <taxon>Candidatus Brocadia</taxon>
    </lineage>
</organism>
<dbReference type="EMBL" id="AYTS01000085">
    <property type="protein sequence ID" value="OOP56282.1"/>
    <property type="molecule type" value="Genomic_DNA"/>
</dbReference>
<comment type="caution">
    <text evidence="1">The sequence shown here is derived from an EMBL/GenBank/DDBJ whole genome shotgun (WGS) entry which is preliminary data.</text>
</comment>
<accession>A0A1V4AT06</accession>
<evidence type="ECO:0000313" key="1">
    <source>
        <dbReference type="EMBL" id="OOP56282.1"/>
    </source>
</evidence>